<evidence type="ECO:0000256" key="5">
    <source>
        <dbReference type="ARBA" id="ARBA00022729"/>
    </source>
</evidence>
<dbReference type="OrthoDB" id="1136020at2759"/>
<evidence type="ECO:0000313" key="8">
    <source>
        <dbReference type="Proteomes" id="UP000886595"/>
    </source>
</evidence>
<dbReference type="GO" id="GO:0005576">
    <property type="term" value="C:extracellular region"/>
    <property type="evidence" value="ECO:0007669"/>
    <property type="project" value="UniProtKB-SubCell"/>
</dbReference>
<protein>
    <recommendedName>
        <fullName evidence="9">S-protein homolog</fullName>
    </recommendedName>
</protein>
<name>A0A8X7W8F4_BRACI</name>
<dbReference type="PANTHER" id="PTHR31232:SF121">
    <property type="entry name" value="S-PROTEIN HOMOLOG"/>
    <property type="match status" value="1"/>
</dbReference>
<keyword evidence="3" id="KW-0713">Self-incompatibility</keyword>
<dbReference type="Proteomes" id="UP000886595">
    <property type="component" value="Unassembled WGS sequence"/>
</dbReference>
<keyword evidence="8" id="KW-1185">Reference proteome</keyword>
<accession>A0A8X7W8F4</accession>
<evidence type="ECO:0008006" key="9">
    <source>
        <dbReference type="Google" id="ProtNLM"/>
    </source>
</evidence>
<dbReference type="GO" id="GO:0060320">
    <property type="term" value="P:rejection of self pollen"/>
    <property type="evidence" value="ECO:0007669"/>
    <property type="project" value="UniProtKB-KW"/>
</dbReference>
<evidence type="ECO:0000256" key="3">
    <source>
        <dbReference type="ARBA" id="ARBA00022471"/>
    </source>
</evidence>
<organism evidence="7 8">
    <name type="scientific">Brassica carinata</name>
    <name type="common">Ethiopian mustard</name>
    <name type="synonym">Abyssinian cabbage</name>
    <dbReference type="NCBI Taxonomy" id="52824"/>
    <lineage>
        <taxon>Eukaryota</taxon>
        <taxon>Viridiplantae</taxon>
        <taxon>Streptophyta</taxon>
        <taxon>Embryophyta</taxon>
        <taxon>Tracheophyta</taxon>
        <taxon>Spermatophyta</taxon>
        <taxon>Magnoliopsida</taxon>
        <taxon>eudicotyledons</taxon>
        <taxon>Gunneridae</taxon>
        <taxon>Pentapetalae</taxon>
        <taxon>rosids</taxon>
        <taxon>malvids</taxon>
        <taxon>Brassicales</taxon>
        <taxon>Brassicaceae</taxon>
        <taxon>Brassiceae</taxon>
        <taxon>Brassica</taxon>
    </lineage>
</organism>
<evidence type="ECO:0000256" key="6">
    <source>
        <dbReference type="SAM" id="SignalP"/>
    </source>
</evidence>
<comment type="subcellular location">
    <subcellularLocation>
        <location evidence="1">Secreted</location>
    </subcellularLocation>
</comment>
<proteinExistence type="inferred from homology"/>
<keyword evidence="5 6" id="KW-0732">Signal</keyword>
<keyword evidence="4" id="KW-0964">Secreted</keyword>
<dbReference type="AlphaFoldDB" id="A0A8X7W8F4"/>
<reference evidence="7 8" key="1">
    <citation type="submission" date="2020-02" db="EMBL/GenBank/DDBJ databases">
        <authorList>
            <person name="Ma Q."/>
            <person name="Huang Y."/>
            <person name="Song X."/>
            <person name="Pei D."/>
        </authorList>
    </citation>
    <scope>NUCLEOTIDE SEQUENCE [LARGE SCALE GENOMIC DNA]</scope>
    <source>
        <strain evidence="7">Sxm20200214</strain>
        <tissue evidence="7">Leaf</tissue>
    </source>
</reference>
<sequence>MAFSSKPHCILMFMISFYTLTLFASTLEVSSVAVAEAPGPGSGGDGFIPLAKKHVVIRNVVQNRQTLNVHCKSSDDDLGLIHIPFGNSWGFRFRVNIWESTRFRCHFTWYFGGSHYFDIFSTWRDDNDFGKTPVCKECIWEVGRNNGDEAMCRITQDGSVRYCFTWDDDVLYTLFASVLDVSNAVQEKSTSVSAGVDGYWPLAPKHVIINNTLYSKQTLNVHCKSTEDDLGLIHIPWNQTWGFRFHVNLFKTTKFRCHFTWGIGESHEFNIFTVARDDDNFGDYGVCKLCIWEVGRDNKEKAMCRVNRDDLKHPVCFPWDDIL</sequence>
<dbReference type="EMBL" id="JAAMPC010000002">
    <property type="protein sequence ID" value="KAG2324949.1"/>
    <property type="molecule type" value="Genomic_DNA"/>
</dbReference>
<evidence type="ECO:0000256" key="2">
    <source>
        <dbReference type="ARBA" id="ARBA00005581"/>
    </source>
</evidence>
<gene>
    <name evidence="7" type="ORF">Bca52824_007677</name>
</gene>
<feature type="chain" id="PRO_5036478739" description="S-protein homolog" evidence="6">
    <location>
        <begin position="25"/>
        <end position="323"/>
    </location>
</feature>
<comment type="caution">
    <text evidence="7">The sequence shown here is derived from an EMBL/GenBank/DDBJ whole genome shotgun (WGS) entry which is preliminary data.</text>
</comment>
<evidence type="ECO:0000313" key="7">
    <source>
        <dbReference type="EMBL" id="KAG2324949.1"/>
    </source>
</evidence>
<feature type="signal peptide" evidence="6">
    <location>
        <begin position="1"/>
        <end position="24"/>
    </location>
</feature>
<dbReference type="InterPro" id="IPR010264">
    <property type="entry name" value="Self-incomp_S1"/>
</dbReference>
<comment type="similarity">
    <text evidence="2">Belongs to the plant self-incompatibility (S1) protein family.</text>
</comment>
<dbReference type="PANTHER" id="PTHR31232">
    <property type="match status" value="1"/>
</dbReference>
<dbReference type="Pfam" id="PF05938">
    <property type="entry name" value="Self-incomp_S1"/>
    <property type="match status" value="2"/>
</dbReference>
<evidence type="ECO:0000256" key="4">
    <source>
        <dbReference type="ARBA" id="ARBA00022525"/>
    </source>
</evidence>
<evidence type="ECO:0000256" key="1">
    <source>
        <dbReference type="ARBA" id="ARBA00004613"/>
    </source>
</evidence>